<feature type="transmembrane region" description="Helical" evidence="6">
    <location>
        <begin position="59"/>
        <end position="82"/>
    </location>
</feature>
<comment type="caution">
    <text evidence="7">The sequence shown here is derived from an EMBL/GenBank/DDBJ whole genome shotgun (WGS) entry which is preliminary data.</text>
</comment>
<feature type="transmembrane region" description="Helical" evidence="6">
    <location>
        <begin position="164"/>
        <end position="182"/>
    </location>
</feature>
<dbReference type="PANTHER" id="PTHR21716">
    <property type="entry name" value="TRANSMEMBRANE PROTEIN"/>
    <property type="match status" value="1"/>
</dbReference>
<evidence type="ECO:0000313" key="8">
    <source>
        <dbReference type="Proteomes" id="UP000658131"/>
    </source>
</evidence>
<keyword evidence="5 6" id="KW-0472">Membrane</keyword>
<evidence type="ECO:0000256" key="5">
    <source>
        <dbReference type="ARBA" id="ARBA00023136"/>
    </source>
</evidence>
<evidence type="ECO:0000313" key="7">
    <source>
        <dbReference type="EMBL" id="MBC8577153.1"/>
    </source>
</evidence>
<feature type="transmembrane region" description="Helical" evidence="6">
    <location>
        <begin position="218"/>
        <end position="237"/>
    </location>
</feature>
<organism evidence="7 8">
    <name type="scientific">Yanshouia hominis</name>
    <dbReference type="NCBI Taxonomy" id="2763673"/>
    <lineage>
        <taxon>Bacteria</taxon>
        <taxon>Bacillati</taxon>
        <taxon>Bacillota</taxon>
        <taxon>Clostridia</taxon>
        <taxon>Eubacteriales</taxon>
        <taxon>Oscillospiraceae</taxon>
        <taxon>Yanshouia</taxon>
    </lineage>
</organism>
<evidence type="ECO:0000256" key="2">
    <source>
        <dbReference type="ARBA" id="ARBA00009773"/>
    </source>
</evidence>
<protein>
    <submittedName>
        <fullName evidence="7">Sporulation integral membrane protein YtvI</fullName>
    </submittedName>
</protein>
<accession>A0ABR7NNE0</accession>
<feature type="transmembrane region" description="Helical" evidence="6">
    <location>
        <begin position="243"/>
        <end position="267"/>
    </location>
</feature>
<dbReference type="RefSeq" id="WP_262400622.1">
    <property type="nucleotide sequence ID" value="NZ_JACRTB010000022.1"/>
</dbReference>
<evidence type="ECO:0000256" key="3">
    <source>
        <dbReference type="ARBA" id="ARBA00022692"/>
    </source>
</evidence>
<feature type="transmembrane region" description="Helical" evidence="6">
    <location>
        <begin position="317"/>
        <end position="342"/>
    </location>
</feature>
<feature type="transmembrane region" description="Helical" evidence="6">
    <location>
        <begin position="279"/>
        <end position="297"/>
    </location>
</feature>
<name>A0ABR7NNE0_9FIRM</name>
<keyword evidence="3 6" id="KW-0812">Transmembrane</keyword>
<evidence type="ECO:0000256" key="1">
    <source>
        <dbReference type="ARBA" id="ARBA00004141"/>
    </source>
</evidence>
<comment type="similarity">
    <text evidence="2">Belongs to the autoinducer-2 exporter (AI-2E) (TC 2.A.86) family.</text>
</comment>
<gene>
    <name evidence="7" type="primary">ytvI</name>
    <name evidence="7" type="ORF">H8717_12140</name>
</gene>
<dbReference type="Pfam" id="PF01594">
    <property type="entry name" value="AI-2E_transport"/>
    <property type="match status" value="1"/>
</dbReference>
<dbReference type="Proteomes" id="UP000658131">
    <property type="component" value="Unassembled WGS sequence"/>
</dbReference>
<sequence>MNQKRLDFLMNAAYFFTVSVIAMLVLRFMLPWFWPFLFGLALAYLFRQISRVMRVRGKAAVACVGIAFYLTIVFLFWAVFVLLAGKLVDWAEALPGYVAEMLLPMAEQILSRLLALLRALAPETALSVSELFALLSNSLQEMAASLSASLLGMVTGFLRQMPLFLIGFVFMIVSSFAIAADYDGVTKFLLRQLPRSVRPLMFDIKDFLVSCVSKIIKAYSIIMLITFAELSVGLWALRVEGFWKFAAVIALCDMLPLVGSGAFLVPWGIVSLLSNRPTLGAGLLILYGVVAVMRNIIEPRVVGEQLGLHPAATLAAMFLGLRIFGLLGMLLAPVIALLLRYLNNTGKVRLYRR</sequence>
<dbReference type="InterPro" id="IPR002549">
    <property type="entry name" value="AI-2E-like"/>
</dbReference>
<comment type="subcellular location">
    <subcellularLocation>
        <location evidence="1">Membrane</location>
        <topology evidence="1">Multi-pass membrane protein</topology>
    </subcellularLocation>
</comment>
<keyword evidence="8" id="KW-1185">Reference proteome</keyword>
<dbReference type="PANTHER" id="PTHR21716:SF68">
    <property type="entry name" value="TRANSPORT PROTEIN YTVI-RELATED"/>
    <property type="match status" value="1"/>
</dbReference>
<keyword evidence="4 6" id="KW-1133">Transmembrane helix</keyword>
<evidence type="ECO:0000256" key="6">
    <source>
        <dbReference type="SAM" id="Phobius"/>
    </source>
</evidence>
<feature type="transmembrane region" description="Helical" evidence="6">
    <location>
        <begin position="32"/>
        <end position="47"/>
    </location>
</feature>
<dbReference type="InterPro" id="IPR014227">
    <property type="entry name" value="YtvI-like"/>
</dbReference>
<reference evidence="7 8" key="1">
    <citation type="submission" date="2020-08" db="EMBL/GenBank/DDBJ databases">
        <title>Genome public.</title>
        <authorList>
            <person name="Liu C."/>
            <person name="Sun Q."/>
        </authorList>
    </citation>
    <scope>NUCLEOTIDE SEQUENCE [LARGE SCALE GENOMIC DNA]</scope>
    <source>
        <strain evidence="7 8">BX1</strain>
    </source>
</reference>
<proteinExistence type="inferred from homology"/>
<dbReference type="NCBIfam" id="TIGR02872">
    <property type="entry name" value="spore_ytvI"/>
    <property type="match status" value="1"/>
</dbReference>
<evidence type="ECO:0000256" key="4">
    <source>
        <dbReference type="ARBA" id="ARBA00022989"/>
    </source>
</evidence>
<dbReference type="EMBL" id="JACRTB010000022">
    <property type="protein sequence ID" value="MBC8577153.1"/>
    <property type="molecule type" value="Genomic_DNA"/>
</dbReference>